<proteinExistence type="predicted"/>
<dbReference type="Proteomes" id="UP000502196">
    <property type="component" value="Chromosome"/>
</dbReference>
<name>A0A6F9E038_9BACL</name>
<organism evidence="1 2">
    <name type="scientific">Kyrpidia spormannii</name>
    <dbReference type="NCBI Taxonomy" id="2055160"/>
    <lineage>
        <taxon>Bacteria</taxon>
        <taxon>Bacillati</taxon>
        <taxon>Bacillota</taxon>
        <taxon>Bacilli</taxon>
        <taxon>Bacillales</taxon>
        <taxon>Alicyclobacillaceae</taxon>
        <taxon>Kyrpidia</taxon>
    </lineage>
</organism>
<evidence type="ECO:0000313" key="2">
    <source>
        <dbReference type="Proteomes" id="UP000502196"/>
    </source>
</evidence>
<protein>
    <submittedName>
        <fullName evidence="1">Uncharacterized protein</fullName>
    </submittedName>
</protein>
<accession>A0A6F9E038</accession>
<sequence>MEEFCNTDCQASMFPLLTASSRRNQPLGNMNRPSEPAGAILTAANSMPGEDLPLSV</sequence>
<dbReference type="AlphaFoldDB" id="A0A6F9E038"/>
<reference evidence="1 2" key="1">
    <citation type="submission" date="2020-04" db="EMBL/GenBank/DDBJ databases">
        <authorList>
            <person name="Hogendoorn C."/>
        </authorList>
    </citation>
    <scope>NUCLEOTIDE SEQUENCE [LARGE SCALE GENOMIC DNA]</scope>
    <source>
        <strain evidence="1">COOX1</strain>
    </source>
</reference>
<evidence type="ECO:0000313" key="1">
    <source>
        <dbReference type="EMBL" id="CAB3389856.1"/>
    </source>
</evidence>
<dbReference type="EMBL" id="LR792683">
    <property type="protein sequence ID" value="CAB3389856.1"/>
    <property type="molecule type" value="Genomic_DNA"/>
</dbReference>
<gene>
    <name evidence="1" type="ORF">COOX1_0126</name>
</gene>